<protein>
    <submittedName>
        <fullName evidence="2">DUF4266 domain-containing protein</fullName>
    </submittedName>
</protein>
<gene>
    <name evidence="2" type="ORF">ACFL27_21635</name>
</gene>
<dbReference type="EMBL" id="JBHPBY010000369">
    <property type="protein sequence ID" value="MFC1852808.1"/>
    <property type="molecule type" value="Genomic_DNA"/>
</dbReference>
<dbReference type="Proteomes" id="UP001594351">
    <property type="component" value="Unassembled WGS sequence"/>
</dbReference>
<reference evidence="2 3" key="1">
    <citation type="submission" date="2024-09" db="EMBL/GenBank/DDBJ databases">
        <title>Laminarin stimulates single cell rates of sulfate reduction while oxygen inhibits transcriptomic activity in coastal marine sediment.</title>
        <authorList>
            <person name="Lindsay M."/>
            <person name="Orcutt B."/>
            <person name="Emerson D."/>
            <person name="Stepanauskas R."/>
            <person name="D'Angelo T."/>
        </authorList>
    </citation>
    <scope>NUCLEOTIDE SEQUENCE [LARGE SCALE GENOMIC DNA]</scope>
    <source>
        <strain evidence="2">SAG AM-311-K15</strain>
    </source>
</reference>
<evidence type="ECO:0000313" key="2">
    <source>
        <dbReference type="EMBL" id="MFC1852808.1"/>
    </source>
</evidence>
<feature type="domain" description="DUF4266" evidence="1">
    <location>
        <begin position="22"/>
        <end position="70"/>
    </location>
</feature>
<proteinExistence type="predicted"/>
<evidence type="ECO:0000313" key="3">
    <source>
        <dbReference type="Proteomes" id="UP001594351"/>
    </source>
</evidence>
<comment type="caution">
    <text evidence="2">The sequence shown here is derived from an EMBL/GenBank/DDBJ whole genome shotgun (WGS) entry which is preliminary data.</text>
</comment>
<dbReference type="Pfam" id="PF14086">
    <property type="entry name" value="DUF4266"/>
    <property type="match status" value="1"/>
</dbReference>
<keyword evidence="3" id="KW-1185">Reference proteome</keyword>
<sequence>MKRGYFWLLLLCMLLIAGCATVQPWEREYLADPIMSMEDDGTTGFHQEIEEIREASALGKEGDGGGCGCN</sequence>
<dbReference type="PROSITE" id="PS51257">
    <property type="entry name" value="PROKAR_LIPOPROTEIN"/>
    <property type="match status" value="1"/>
</dbReference>
<accession>A0ABV6Z3B0</accession>
<name>A0ABV6Z3B0_UNCC1</name>
<dbReference type="InterPro" id="IPR025362">
    <property type="entry name" value="DUF4266"/>
</dbReference>
<organism evidence="2 3">
    <name type="scientific">candidate division CSSED10-310 bacterium</name>
    <dbReference type="NCBI Taxonomy" id="2855610"/>
    <lineage>
        <taxon>Bacteria</taxon>
        <taxon>Bacteria division CSSED10-310</taxon>
    </lineage>
</organism>
<evidence type="ECO:0000259" key="1">
    <source>
        <dbReference type="Pfam" id="PF14086"/>
    </source>
</evidence>